<proteinExistence type="predicted"/>
<keyword evidence="2" id="KW-1185">Reference proteome</keyword>
<dbReference type="AlphaFoldDB" id="A0A2S0NEP8"/>
<dbReference type="Proteomes" id="UP000237889">
    <property type="component" value="Chromosome"/>
</dbReference>
<protein>
    <submittedName>
        <fullName evidence="1">Uncharacterized protein</fullName>
    </submittedName>
</protein>
<organism evidence="1 2">
    <name type="scientific">Phreatobacter cathodiphilus</name>
    <dbReference type="NCBI Taxonomy" id="1868589"/>
    <lineage>
        <taxon>Bacteria</taxon>
        <taxon>Pseudomonadati</taxon>
        <taxon>Pseudomonadota</taxon>
        <taxon>Alphaproteobacteria</taxon>
        <taxon>Hyphomicrobiales</taxon>
        <taxon>Phreatobacteraceae</taxon>
        <taxon>Phreatobacter</taxon>
    </lineage>
</organism>
<accession>A0A2S0NEP8</accession>
<gene>
    <name evidence="1" type="ORF">C6569_15925</name>
</gene>
<evidence type="ECO:0000313" key="1">
    <source>
        <dbReference type="EMBL" id="AVO46421.1"/>
    </source>
</evidence>
<dbReference type="EMBL" id="CP027668">
    <property type="protein sequence ID" value="AVO46421.1"/>
    <property type="molecule type" value="Genomic_DNA"/>
</dbReference>
<evidence type="ECO:0000313" key="2">
    <source>
        <dbReference type="Proteomes" id="UP000237889"/>
    </source>
</evidence>
<reference evidence="1 2" key="1">
    <citation type="submission" date="2018-03" db="EMBL/GenBank/DDBJ databases">
        <title>Genome sequencing of Phreatobacter sp.</title>
        <authorList>
            <person name="Kim S.-J."/>
            <person name="Heo J."/>
            <person name="Kwon S.-W."/>
        </authorList>
    </citation>
    <scope>NUCLEOTIDE SEQUENCE [LARGE SCALE GENOMIC DNA]</scope>
    <source>
        <strain evidence="1 2">S-12</strain>
    </source>
</reference>
<sequence length="133" mass="14510">MLLEAIRLFGTRDFVGPQHNPVILGWAKEIGHPDYTSDETAWCGLFVGVCAHRAGWEARPKGNALWARNWAAGAPRDQGSWEVMRAALAEASAILGARGNFELEADLAKITLAAAQSGCFKKAASWLWQSLCR</sequence>
<name>A0A2S0NEP8_9HYPH</name>
<dbReference type="KEGG" id="phr:C6569_15925"/>